<dbReference type="Pfam" id="PF10547">
    <property type="entry name" value="P22_AR_N"/>
    <property type="match status" value="1"/>
</dbReference>
<evidence type="ECO:0000313" key="3">
    <source>
        <dbReference type="Proteomes" id="UP000014018"/>
    </source>
</evidence>
<feature type="domain" description="Antirepressor protein ant N-terminal" evidence="1">
    <location>
        <begin position="21"/>
        <end position="134"/>
    </location>
</feature>
<dbReference type="RefSeq" id="WP_016110642.1">
    <property type="nucleotide sequence ID" value="NZ_KB976179.1"/>
</dbReference>
<sequence length="154" mass="17620">MTKQTIVHVPEQKVVAVEQQLVNFNGAEIMAVKANDEKIYIGVKWVCKGIGLSDDQMRNERKKIQSDLVFRSGWVKLRLSTNGGMQEVLCIELQYIPLWLAKISITPNMKLNQPQVTENLVMYQQRITDALAEACSFKKDSSEMMQENLKNFLV</sequence>
<dbReference type="AlphaFoldDB" id="A0A9W5UYW6"/>
<dbReference type="EMBL" id="AHFB01000190">
    <property type="protein sequence ID" value="EOO23559.1"/>
    <property type="molecule type" value="Genomic_DNA"/>
</dbReference>
<accession>A0A9W5UYW6</accession>
<evidence type="ECO:0000313" key="2">
    <source>
        <dbReference type="EMBL" id="EOO23559.1"/>
    </source>
</evidence>
<protein>
    <recommendedName>
        <fullName evidence="1">Antirepressor protein ant N-terminal domain-containing protein</fullName>
    </recommendedName>
</protein>
<dbReference type="Proteomes" id="UP000014018">
    <property type="component" value="Unassembled WGS sequence"/>
</dbReference>
<reference evidence="2 3" key="1">
    <citation type="submission" date="2012-12" db="EMBL/GenBank/DDBJ databases">
        <title>The Genome Sequence of Bacillus cereus VD133.</title>
        <authorList>
            <consortium name="The Broad Institute Genome Sequencing Platform"/>
            <consortium name="The Broad Institute Genome Sequencing Center for Infectious Disease"/>
            <person name="Feldgarden M."/>
            <person name="Van der Auwera G.A."/>
            <person name="Mahillon J."/>
            <person name="Duprez V."/>
            <person name="Timmery S."/>
            <person name="Mattelet C."/>
            <person name="Dierick K."/>
            <person name="Sun M."/>
            <person name="Yu Z."/>
            <person name="Zhu L."/>
            <person name="Hu X."/>
            <person name="Shank E.B."/>
            <person name="Swiecicka I."/>
            <person name="Hansen B.M."/>
            <person name="Andrup L."/>
            <person name="Walker B."/>
            <person name="Young S.K."/>
            <person name="Zeng Q."/>
            <person name="Gargeya S."/>
            <person name="Fitzgerald M."/>
            <person name="Haas B."/>
            <person name="Abouelleil A."/>
            <person name="Alvarado L."/>
            <person name="Arachchi H.M."/>
            <person name="Berlin A.M."/>
            <person name="Chapman S.B."/>
            <person name="Dewar J."/>
            <person name="Goldberg J."/>
            <person name="Griggs A."/>
            <person name="Gujja S."/>
            <person name="Hansen M."/>
            <person name="Howarth C."/>
            <person name="Imamovic A."/>
            <person name="Larimer J."/>
            <person name="McCowan C."/>
            <person name="Murphy C."/>
            <person name="Neiman D."/>
            <person name="Pearson M."/>
            <person name="Priest M."/>
            <person name="Roberts A."/>
            <person name="Saif S."/>
            <person name="Shea T."/>
            <person name="Sisk P."/>
            <person name="Sykes S."/>
            <person name="Wortman J."/>
            <person name="Nusbaum C."/>
            <person name="Birren B."/>
        </authorList>
    </citation>
    <scope>NUCLEOTIDE SEQUENCE [LARGE SCALE GENOMIC DNA]</scope>
    <source>
        <strain evidence="2 3">VD133</strain>
    </source>
</reference>
<organism evidence="2 3">
    <name type="scientific">Bacillus cereus VD133</name>
    <dbReference type="NCBI Taxonomy" id="1053233"/>
    <lineage>
        <taxon>Bacteria</taxon>
        <taxon>Bacillati</taxon>
        <taxon>Bacillota</taxon>
        <taxon>Bacilli</taxon>
        <taxon>Bacillales</taxon>
        <taxon>Bacillaceae</taxon>
        <taxon>Bacillus</taxon>
        <taxon>Bacillus cereus group</taxon>
    </lineage>
</organism>
<gene>
    <name evidence="2" type="ORF">IIU_06966</name>
</gene>
<proteinExistence type="predicted"/>
<comment type="caution">
    <text evidence="2">The sequence shown here is derived from an EMBL/GenBank/DDBJ whole genome shotgun (WGS) entry which is preliminary data.</text>
</comment>
<name>A0A9W5UYW6_BACCE</name>
<dbReference type="InterPro" id="IPR018875">
    <property type="entry name" value="Antirepressor_Ant_N"/>
</dbReference>
<evidence type="ECO:0000259" key="1">
    <source>
        <dbReference type="Pfam" id="PF10547"/>
    </source>
</evidence>